<name>A0A2S0HU16_9FLAO</name>
<accession>A0A2S0HU16</accession>
<dbReference type="EMBL" id="CP027062">
    <property type="protein sequence ID" value="AVI50098.1"/>
    <property type="molecule type" value="Genomic_DNA"/>
</dbReference>
<dbReference type="SUPFAM" id="SSF50475">
    <property type="entry name" value="FMN-binding split barrel"/>
    <property type="match status" value="1"/>
</dbReference>
<dbReference type="AlphaFoldDB" id="A0A2S0HU16"/>
<dbReference type="Pfam" id="PF04299">
    <property type="entry name" value="FMN_bind_2"/>
    <property type="match status" value="1"/>
</dbReference>
<sequence length="203" mass="23310">MYPPPYHQSHDRSKMIEVVKTFPFGILVTAQNSNSFITHIPVIYNEDSGRLVAHIDAQNPQVTTLTDGAKATVVFKGPDCYISPSVYSTEQLPTWNYIIVHLSGIIHRITAPELVKKTMIDMTAFLEGSRPKFILEKDNPKMDRMVNYIKAFEIEITQWEGKFKLSQDKNDTDYALAKTELIRQCKNGYKEFIDTIYDRLEVS</sequence>
<dbReference type="InterPro" id="IPR012349">
    <property type="entry name" value="Split_barrel_FMN-bd"/>
</dbReference>
<evidence type="ECO:0000313" key="2">
    <source>
        <dbReference type="Proteomes" id="UP000238442"/>
    </source>
</evidence>
<dbReference type="PANTHER" id="PTHR35802:SF1">
    <property type="entry name" value="PROTEASE SYNTHASE AND SPORULATION PROTEIN PAI 2"/>
    <property type="match status" value="1"/>
</dbReference>
<dbReference type="PIRSF" id="PIRSF010372">
    <property type="entry name" value="PaiB"/>
    <property type="match status" value="1"/>
</dbReference>
<keyword evidence="2" id="KW-1185">Reference proteome</keyword>
<dbReference type="OrthoDB" id="9794948at2"/>
<evidence type="ECO:0000313" key="1">
    <source>
        <dbReference type="EMBL" id="AVI50098.1"/>
    </source>
</evidence>
<dbReference type="KEGG" id="aue:C5O00_02490"/>
<dbReference type="RefSeq" id="WP_105214652.1">
    <property type="nucleotide sequence ID" value="NZ_CP027062.1"/>
</dbReference>
<dbReference type="PANTHER" id="PTHR35802">
    <property type="entry name" value="PROTEASE SYNTHASE AND SPORULATION PROTEIN PAI 2"/>
    <property type="match status" value="1"/>
</dbReference>
<protein>
    <submittedName>
        <fullName evidence="1">Transcriptional regulator</fullName>
    </submittedName>
</protein>
<dbReference type="Gene3D" id="2.30.110.10">
    <property type="entry name" value="Electron Transport, Fmn-binding Protein, Chain A"/>
    <property type="match status" value="1"/>
</dbReference>
<organism evidence="1 2">
    <name type="scientific">Pukyongia salina</name>
    <dbReference type="NCBI Taxonomy" id="2094025"/>
    <lineage>
        <taxon>Bacteria</taxon>
        <taxon>Pseudomonadati</taxon>
        <taxon>Bacteroidota</taxon>
        <taxon>Flavobacteriia</taxon>
        <taxon>Flavobacteriales</taxon>
        <taxon>Flavobacteriaceae</taxon>
        <taxon>Pukyongia</taxon>
    </lineage>
</organism>
<gene>
    <name evidence="1" type="ORF">C5O00_02490</name>
</gene>
<reference evidence="1 2" key="1">
    <citation type="submission" date="2018-02" db="EMBL/GenBank/DDBJ databases">
        <title>Genomic analysis of the strain RR4-38 isolated from a seawater recirculating aquaculture system.</title>
        <authorList>
            <person name="Kim Y.-S."/>
            <person name="Jang Y.H."/>
            <person name="Kim K.-H."/>
        </authorList>
    </citation>
    <scope>NUCLEOTIDE SEQUENCE [LARGE SCALE GENOMIC DNA]</scope>
    <source>
        <strain evidence="1 2">RR4-38</strain>
    </source>
</reference>
<dbReference type="Proteomes" id="UP000238442">
    <property type="component" value="Chromosome"/>
</dbReference>
<proteinExistence type="predicted"/>
<dbReference type="InterPro" id="IPR007396">
    <property type="entry name" value="TR_PAI2-type"/>
</dbReference>